<accession>A0ABY2SQI0</accession>
<dbReference type="EMBL" id="SZPQ01000004">
    <property type="protein sequence ID" value="TKI07537.1"/>
    <property type="molecule type" value="Genomic_DNA"/>
</dbReference>
<reference evidence="1 2" key="1">
    <citation type="submission" date="2019-04" db="EMBL/GenBank/DDBJ databases">
        <authorList>
            <person name="Li M."/>
            <person name="Gao C."/>
        </authorList>
    </citation>
    <scope>NUCLEOTIDE SEQUENCE [LARGE SCALE GENOMIC DNA]</scope>
    <source>
        <strain evidence="1 2">BGMRC 2031</strain>
    </source>
</reference>
<organism evidence="1 2">
    <name type="scientific">Martelella alba</name>
    <dbReference type="NCBI Taxonomy" id="2590451"/>
    <lineage>
        <taxon>Bacteria</taxon>
        <taxon>Pseudomonadati</taxon>
        <taxon>Pseudomonadota</taxon>
        <taxon>Alphaproteobacteria</taxon>
        <taxon>Hyphomicrobiales</taxon>
        <taxon>Aurantimonadaceae</taxon>
        <taxon>Martelella</taxon>
    </lineage>
</organism>
<sequence length="96" mass="10756">MKTLGVILERILEEICTGKKLFVPEDSVPEAMEKFQQIAKAISYADCEGLVEHCQFGIADYTDRLLFSRVLVAGGVTEKGLKFLRVRNAEQHQKVG</sequence>
<name>A0ABY2SQI0_9HYPH</name>
<protein>
    <submittedName>
        <fullName evidence="1">Uncharacterized protein</fullName>
    </submittedName>
</protein>
<keyword evidence="2" id="KW-1185">Reference proteome</keyword>
<evidence type="ECO:0000313" key="2">
    <source>
        <dbReference type="Proteomes" id="UP000305202"/>
    </source>
</evidence>
<dbReference type="Proteomes" id="UP000305202">
    <property type="component" value="Unassembled WGS sequence"/>
</dbReference>
<gene>
    <name evidence="1" type="ORF">FCN80_06550</name>
</gene>
<comment type="caution">
    <text evidence="1">The sequence shown here is derived from an EMBL/GenBank/DDBJ whole genome shotgun (WGS) entry which is preliminary data.</text>
</comment>
<evidence type="ECO:0000313" key="1">
    <source>
        <dbReference type="EMBL" id="TKI07537.1"/>
    </source>
</evidence>
<dbReference type="RefSeq" id="WP_136989209.1">
    <property type="nucleotide sequence ID" value="NZ_SZPQ01000004.1"/>
</dbReference>
<proteinExistence type="predicted"/>